<sequence length="289" mass="33827">DRFSLYRSLLLSKDYNCSNTLNTIIFYCVDFKGINNLKTVFEQLNVLESIHIFYCTSFNTSFTQQIIDLTEPFKLKSLFTNEIPQIESFQLLLQKSGEYLENFGNVVNGDLSLNQQLLELITKYCKNIKFLDFPGTERQNTYQVINLIENIKQNLNYLSLNIWYNITGTQCNSMILQILGQTLPSKLEYLCLNLYHIKVNDFEVFLKNSMGTFIKKLLINNIDGQDILTLIKTYIMKKKRVKYLAINESNIKELISLKDEVNEFKLYNIEVKSYSGLLINSYNYIKEID</sequence>
<dbReference type="AlphaFoldDB" id="A0A2N1MDF7"/>
<reference evidence="1 2" key="1">
    <citation type="submission" date="2016-04" db="EMBL/GenBank/DDBJ databases">
        <title>Genome analyses suggest a sexual origin of heterokaryosis in a supposedly ancient asexual fungus.</title>
        <authorList>
            <person name="Ropars J."/>
            <person name="Sedzielewska K."/>
            <person name="Noel J."/>
            <person name="Charron P."/>
            <person name="Farinelli L."/>
            <person name="Marton T."/>
            <person name="Kruger M."/>
            <person name="Pelin A."/>
            <person name="Brachmann A."/>
            <person name="Corradi N."/>
        </authorList>
    </citation>
    <scope>NUCLEOTIDE SEQUENCE [LARGE SCALE GENOMIC DNA]</scope>
    <source>
        <strain evidence="1 2">C2</strain>
    </source>
</reference>
<dbReference type="Proteomes" id="UP000233469">
    <property type="component" value="Unassembled WGS sequence"/>
</dbReference>
<evidence type="ECO:0000313" key="1">
    <source>
        <dbReference type="EMBL" id="PKK59599.1"/>
    </source>
</evidence>
<organism evidence="1 2">
    <name type="scientific">Rhizophagus irregularis</name>
    <dbReference type="NCBI Taxonomy" id="588596"/>
    <lineage>
        <taxon>Eukaryota</taxon>
        <taxon>Fungi</taxon>
        <taxon>Fungi incertae sedis</taxon>
        <taxon>Mucoromycota</taxon>
        <taxon>Glomeromycotina</taxon>
        <taxon>Glomeromycetes</taxon>
        <taxon>Glomerales</taxon>
        <taxon>Glomeraceae</taxon>
        <taxon>Rhizophagus</taxon>
    </lineage>
</organism>
<dbReference type="VEuPathDB" id="FungiDB:RhiirFUN_010017"/>
<name>A0A2N1MDF7_9GLOM</name>
<dbReference type="VEuPathDB" id="FungiDB:RhiirA1_469646"/>
<proteinExistence type="predicted"/>
<evidence type="ECO:0008006" key="3">
    <source>
        <dbReference type="Google" id="ProtNLM"/>
    </source>
</evidence>
<dbReference type="VEuPathDB" id="FungiDB:FUN_014137"/>
<evidence type="ECO:0000313" key="2">
    <source>
        <dbReference type="Proteomes" id="UP000233469"/>
    </source>
</evidence>
<gene>
    <name evidence="1" type="ORF">RhiirC2_794617</name>
</gene>
<feature type="non-terminal residue" evidence="1">
    <location>
        <position position="1"/>
    </location>
</feature>
<dbReference type="EMBL" id="LLXL01002973">
    <property type="protein sequence ID" value="PKK59599.1"/>
    <property type="molecule type" value="Genomic_DNA"/>
</dbReference>
<comment type="caution">
    <text evidence="1">The sequence shown here is derived from an EMBL/GenBank/DDBJ whole genome shotgun (WGS) entry which is preliminary data.</text>
</comment>
<reference evidence="1 2" key="2">
    <citation type="submission" date="2017-10" db="EMBL/GenBank/DDBJ databases">
        <title>Extensive intraspecific genome diversity in a model arbuscular mycorrhizal fungus.</title>
        <authorList>
            <person name="Chen E.C.H."/>
            <person name="Morin E."/>
            <person name="Baudet D."/>
            <person name="Noel J."/>
            <person name="Ndikumana S."/>
            <person name="Charron P."/>
            <person name="St-Onge C."/>
            <person name="Giorgi J."/>
            <person name="Grigoriev I.V."/>
            <person name="Roux C."/>
            <person name="Martin F.M."/>
            <person name="Corradi N."/>
        </authorList>
    </citation>
    <scope>NUCLEOTIDE SEQUENCE [LARGE SCALE GENOMIC DNA]</scope>
    <source>
        <strain evidence="1 2">C2</strain>
    </source>
</reference>
<accession>A0A2N1MDF7</accession>
<protein>
    <recommendedName>
        <fullName evidence="3">RNI-like protein</fullName>
    </recommendedName>
</protein>